<dbReference type="AlphaFoldDB" id="A0A918EHC8"/>
<dbReference type="GO" id="GO:0005737">
    <property type="term" value="C:cytoplasm"/>
    <property type="evidence" value="ECO:0007669"/>
    <property type="project" value="UniProtKB-SubCell"/>
</dbReference>
<dbReference type="GO" id="GO:0046872">
    <property type="term" value="F:metal ion binding"/>
    <property type="evidence" value="ECO:0007669"/>
    <property type="project" value="UniProtKB-KW"/>
</dbReference>
<organism evidence="11 12">
    <name type="scientific">Saccharothrix coeruleofusca</name>
    <dbReference type="NCBI Taxonomy" id="33919"/>
    <lineage>
        <taxon>Bacteria</taxon>
        <taxon>Bacillati</taxon>
        <taxon>Actinomycetota</taxon>
        <taxon>Actinomycetes</taxon>
        <taxon>Pseudonocardiales</taxon>
        <taxon>Pseudonocardiaceae</taxon>
        <taxon>Saccharothrix</taxon>
    </lineage>
</organism>
<feature type="binding site" evidence="8">
    <location>
        <position position="231"/>
    </location>
    <ligand>
        <name>Mg(2+)</name>
        <dbReference type="ChEBI" id="CHEBI:18420"/>
    </ligand>
</feature>
<sequence>MAGAWLLGTEADAARAPAKAVLVAVREEEDAGAPGTELSLAELRRLADTDGLDIVEQVVQVRGRPDPATYVGSGKADELAATALRADADLVIADGELSPRQARTLEERVGVRVVDRTALILDIFAQHARSSEGRLQVELAQIAYQLPRLRGQGQALSRVGGGRVAGGAGIGVRGPGEMRLETQRRKLRQRAGSLRRRVAELAKRRERTRDRRARNRVPSVAITGYTNAGKSALLNRLAGARAGSADVLFATLDPTVRRIDAEGATLTVTDTVGFVRHLPHQLVDAFGSTLEEVRHADLVLHVADASAPDALDQITTVHGVLHEIDAGEVPELLVLNKTDIAPPEWVAALRRAHPEAVPVSALTGDGVEELRNRLAAWAGSHHR</sequence>
<dbReference type="Pfam" id="PF01926">
    <property type="entry name" value="MMR_HSR1"/>
    <property type="match status" value="1"/>
</dbReference>
<feature type="binding site" evidence="7">
    <location>
        <begin position="360"/>
        <end position="362"/>
    </location>
    <ligand>
        <name>GTP</name>
        <dbReference type="ChEBI" id="CHEBI:37565"/>
    </ligand>
</feature>
<protein>
    <recommendedName>
        <fullName evidence="6">GTPase HflX</fullName>
    </recommendedName>
    <alternativeName>
        <fullName evidence="6">GTP-binding protein HflX</fullName>
    </alternativeName>
</protein>
<evidence type="ECO:0000256" key="3">
    <source>
        <dbReference type="ARBA" id="ARBA00022741"/>
    </source>
</evidence>
<proteinExistence type="inferred from homology"/>
<dbReference type="Pfam" id="PF16360">
    <property type="entry name" value="GTP-bdg_M"/>
    <property type="match status" value="1"/>
</dbReference>
<evidence type="ECO:0000256" key="8">
    <source>
        <dbReference type="PIRSR" id="PIRSR006809-2"/>
    </source>
</evidence>
<feature type="binding site" evidence="8">
    <location>
        <position position="251"/>
    </location>
    <ligand>
        <name>Mg(2+)</name>
        <dbReference type="ChEBI" id="CHEBI:18420"/>
    </ligand>
</feature>
<dbReference type="FunFam" id="3.40.50.11060:FF:000001">
    <property type="entry name" value="GTPase HflX"/>
    <property type="match status" value="1"/>
</dbReference>
<dbReference type="NCBIfam" id="TIGR03156">
    <property type="entry name" value="GTP_HflX"/>
    <property type="match status" value="1"/>
</dbReference>
<dbReference type="EMBL" id="BMRG01000018">
    <property type="protein sequence ID" value="GGP78229.1"/>
    <property type="molecule type" value="Genomic_DNA"/>
</dbReference>
<keyword evidence="3 6" id="KW-0547">Nucleotide-binding</keyword>
<dbReference type="PROSITE" id="PS51705">
    <property type="entry name" value="G_HFLX"/>
    <property type="match status" value="1"/>
</dbReference>
<feature type="coiled-coil region" evidence="9">
    <location>
        <begin position="177"/>
        <end position="211"/>
    </location>
</feature>
<dbReference type="Gene3D" id="6.10.250.2860">
    <property type="match status" value="1"/>
</dbReference>
<dbReference type="GO" id="GO:0005525">
    <property type="term" value="F:GTP binding"/>
    <property type="evidence" value="ECO:0007669"/>
    <property type="project" value="UniProtKB-UniRule"/>
</dbReference>
<evidence type="ECO:0000256" key="4">
    <source>
        <dbReference type="ARBA" id="ARBA00022842"/>
    </source>
</evidence>
<evidence type="ECO:0000256" key="9">
    <source>
        <dbReference type="SAM" id="Coils"/>
    </source>
</evidence>
<dbReference type="PANTHER" id="PTHR10229:SF0">
    <property type="entry name" value="GTP-BINDING PROTEIN 6-RELATED"/>
    <property type="match status" value="1"/>
</dbReference>
<dbReference type="InterPro" id="IPR042108">
    <property type="entry name" value="GTPase_HflX_N_sf"/>
</dbReference>
<dbReference type="GO" id="GO:0043022">
    <property type="term" value="F:ribosome binding"/>
    <property type="evidence" value="ECO:0007669"/>
    <property type="project" value="TreeGrafter"/>
</dbReference>
<dbReference type="InterPro" id="IPR016496">
    <property type="entry name" value="GTPase_HflX"/>
</dbReference>
<comment type="function">
    <text evidence="6">GTPase that associates with the 50S ribosomal subunit and may have a role during protein synthesis or ribosome biogenesis.</text>
</comment>
<dbReference type="InterPro" id="IPR027417">
    <property type="entry name" value="P-loop_NTPase"/>
</dbReference>
<dbReference type="InterPro" id="IPR025121">
    <property type="entry name" value="GTPase_HflX_N"/>
</dbReference>
<evidence type="ECO:0000256" key="1">
    <source>
        <dbReference type="ARBA" id="ARBA00022490"/>
    </source>
</evidence>
<dbReference type="HAMAP" id="MF_00900">
    <property type="entry name" value="GTPase_HflX"/>
    <property type="match status" value="1"/>
</dbReference>
<dbReference type="PIRSF" id="PIRSF006809">
    <property type="entry name" value="GTP-binding_hflX_prd"/>
    <property type="match status" value="1"/>
</dbReference>
<evidence type="ECO:0000256" key="5">
    <source>
        <dbReference type="ARBA" id="ARBA00023134"/>
    </source>
</evidence>
<dbReference type="GO" id="GO:0003924">
    <property type="term" value="F:GTPase activity"/>
    <property type="evidence" value="ECO:0007669"/>
    <property type="project" value="UniProtKB-UniRule"/>
</dbReference>
<keyword evidence="4 8" id="KW-0460">Magnesium</keyword>
<evidence type="ECO:0000256" key="6">
    <source>
        <dbReference type="HAMAP-Rule" id="MF_00900"/>
    </source>
</evidence>
<reference evidence="11" key="1">
    <citation type="journal article" date="2014" name="Int. J. Syst. Evol. Microbiol.">
        <title>Complete genome sequence of Corynebacterium casei LMG S-19264T (=DSM 44701T), isolated from a smear-ripened cheese.</title>
        <authorList>
            <consortium name="US DOE Joint Genome Institute (JGI-PGF)"/>
            <person name="Walter F."/>
            <person name="Albersmeier A."/>
            <person name="Kalinowski J."/>
            <person name="Ruckert C."/>
        </authorList>
    </citation>
    <scope>NUCLEOTIDE SEQUENCE</scope>
    <source>
        <strain evidence="11">JCM 3313</strain>
    </source>
</reference>
<gene>
    <name evidence="6" type="primary">hflX</name>
    <name evidence="11" type="ORF">GCM10010185_59950</name>
</gene>
<dbReference type="Gene3D" id="3.40.50.300">
    <property type="entry name" value="P-loop containing nucleotide triphosphate hydrolases"/>
    <property type="match status" value="1"/>
</dbReference>
<feature type="binding site" evidence="7">
    <location>
        <begin position="249"/>
        <end position="253"/>
    </location>
    <ligand>
        <name>GTP</name>
        <dbReference type="ChEBI" id="CHEBI:37565"/>
    </ligand>
</feature>
<dbReference type="InterPro" id="IPR032305">
    <property type="entry name" value="GTP-bd_M"/>
</dbReference>
<keyword evidence="5 6" id="KW-0342">GTP-binding</keyword>
<keyword evidence="1 6" id="KW-0963">Cytoplasm</keyword>
<keyword evidence="2 8" id="KW-0479">Metal-binding</keyword>
<feature type="binding site" evidence="7">
    <location>
        <begin position="224"/>
        <end position="231"/>
    </location>
    <ligand>
        <name>GTP</name>
        <dbReference type="ChEBI" id="CHEBI:37565"/>
    </ligand>
</feature>
<dbReference type="SUPFAM" id="SSF52540">
    <property type="entry name" value="P-loop containing nucleoside triphosphate hydrolases"/>
    <property type="match status" value="1"/>
</dbReference>
<name>A0A918EHC8_9PSEU</name>
<dbReference type="PRINTS" id="PR00326">
    <property type="entry name" value="GTP1OBG"/>
</dbReference>
<dbReference type="InterPro" id="IPR006073">
    <property type="entry name" value="GTP-bd"/>
</dbReference>
<comment type="cofactor">
    <cofactor evidence="8">
        <name>Mg(2+)</name>
        <dbReference type="ChEBI" id="CHEBI:18420"/>
    </cofactor>
</comment>
<accession>A0A918EHC8</accession>
<comment type="similarity">
    <text evidence="6">Belongs to the TRAFAC class OBG-HflX-like GTPase superfamily. HflX GTPase family.</text>
</comment>
<comment type="subcellular location">
    <subcellularLocation>
        <location evidence="6">Cytoplasm</location>
    </subcellularLocation>
    <text evidence="6">May associate with membranes.</text>
</comment>
<evidence type="ECO:0000313" key="12">
    <source>
        <dbReference type="Proteomes" id="UP000639606"/>
    </source>
</evidence>
<evidence type="ECO:0000256" key="2">
    <source>
        <dbReference type="ARBA" id="ARBA00022723"/>
    </source>
</evidence>
<feature type="binding site" evidence="7">
    <location>
        <begin position="336"/>
        <end position="339"/>
    </location>
    <ligand>
        <name>GTP</name>
        <dbReference type="ChEBI" id="CHEBI:37565"/>
    </ligand>
</feature>
<dbReference type="PANTHER" id="PTHR10229">
    <property type="entry name" value="GTP-BINDING PROTEIN HFLX"/>
    <property type="match status" value="1"/>
</dbReference>
<feature type="domain" description="Hflx-type G" evidence="10">
    <location>
        <begin position="218"/>
        <end position="382"/>
    </location>
</feature>
<dbReference type="InterPro" id="IPR030394">
    <property type="entry name" value="G_HFLX_dom"/>
</dbReference>
<dbReference type="CDD" id="cd01878">
    <property type="entry name" value="HflX"/>
    <property type="match status" value="1"/>
</dbReference>
<keyword evidence="12" id="KW-1185">Reference proteome</keyword>
<dbReference type="Pfam" id="PF13167">
    <property type="entry name" value="GTP-bdg_N"/>
    <property type="match status" value="1"/>
</dbReference>
<keyword evidence="9" id="KW-0175">Coiled coil</keyword>
<evidence type="ECO:0000259" key="10">
    <source>
        <dbReference type="PROSITE" id="PS51705"/>
    </source>
</evidence>
<comment type="subunit">
    <text evidence="6">Monomer. Associates with the 50S ribosomal subunit.</text>
</comment>
<comment type="caution">
    <text evidence="11">The sequence shown here is derived from an EMBL/GenBank/DDBJ whole genome shotgun (WGS) entry which is preliminary data.</text>
</comment>
<feature type="binding site" evidence="7">
    <location>
        <begin position="270"/>
        <end position="273"/>
    </location>
    <ligand>
        <name>GTP</name>
        <dbReference type="ChEBI" id="CHEBI:37565"/>
    </ligand>
</feature>
<dbReference type="Gene3D" id="3.40.50.11060">
    <property type="entry name" value="GTPase HflX, N-terminal domain"/>
    <property type="match status" value="1"/>
</dbReference>
<reference evidence="11" key="2">
    <citation type="submission" date="2020-09" db="EMBL/GenBank/DDBJ databases">
        <authorList>
            <person name="Sun Q."/>
            <person name="Ohkuma M."/>
        </authorList>
    </citation>
    <scope>NUCLEOTIDE SEQUENCE</scope>
    <source>
        <strain evidence="11">JCM 3313</strain>
    </source>
</reference>
<evidence type="ECO:0000256" key="7">
    <source>
        <dbReference type="PIRSR" id="PIRSR006809-1"/>
    </source>
</evidence>
<dbReference type="RefSeq" id="WP_189226690.1">
    <property type="nucleotide sequence ID" value="NZ_BMRG01000018.1"/>
</dbReference>
<dbReference type="Proteomes" id="UP000639606">
    <property type="component" value="Unassembled WGS sequence"/>
</dbReference>
<evidence type="ECO:0000313" key="11">
    <source>
        <dbReference type="EMBL" id="GGP78229.1"/>
    </source>
</evidence>